<dbReference type="Gene3D" id="3.40.630.30">
    <property type="match status" value="1"/>
</dbReference>
<evidence type="ECO:0000313" key="3">
    <source>
        <dbReference type="Proteomes" id="UP000753908"/>
    </source>
</evidence>
<evidence type="ECO:0000313" key="2">
    <source>
        <dbReference type="EMBL" id="MBW4543490.1"/>
    </source>
</evidence>
<dbReference type="PROSITE" id="PS51186">
    <property type="entry name" value="GNAT"/>
    <property type="match status" value="1"/>
</dbReference>
<organism evidence="2 3">
    <name type="scientific">Symplocastrum torsivum CPER-KK1</name>
    <dbReference type="NCBI Taxonomy" id="450513"/>
    <lineage>
        <taxon>Bacteria</taxon>
        <taxon>Bacillati</taxon>
        <taxon>Cyanobacteriota</taxon>
        <taxon>Cyanophyceae</taxon>
        <taxon>Oscillatoriophycideae</taxon>
        <taxon>Oscillatoriales</taxon>
        <taxon>Microcoleaceae</taxon>
        <taxon>Symplocastrum</taxon>
    </lineage>
</organism>
<dbReference type="CDD" id="cd04301">
    <property type="entry name" value="NAT_SF"/>
    <property type="match status" value="1"/>
</dbReference>
<dbReference type="InterPro" id="IPR016181">
    <property type="entry name" value="Acyl_CoA_acyltransferase"/>
</dbReference>
<reference evidence="2" key="1">
    <citation type="submission" date="2021-05" db="EMBL/GenBank/DDBJ databases">
        <authorList>
            <person name="Pietrasiak N."/>
            <person name="Ward R."/>
            <person name="Stajich J.E."/>
            <person name="Kurbessoian T."/>
        </authorList>
    </citation>
    <scope>NUCLEOTIDE SEQUENCE</scope>
    <source>
        <strain evidence="2">CPER-KK1</strain>
    </source>
</reference>
<dbReference type="SUPFAM" id="SSF55729">
    <property type="entry name" value="Acyl-CoA N-acyltransferases (Nat)"/>
    <property type="match status" value="1"/>
</dbReference>
<dbReference type="AlphaFoldDB" id="A0A951PGQ7"/>
<comment type="caution">
    <text evidence="2">The sequence shown here is derived from an EMBL/GenBank/DDBJ whole genome shotgun (WGS) entry which is preliminary data.</text>
</comment>
<protein>
    <submittedName>
        <fullName evidence="2">GNAT family N-acetyltransferase</fullName>
    </submittedName>
</protein>
<dbReference type="InterPro" id="IPR000182">
    <property type="entry name" value="GNAT_dom"/>
</dbReference>
<name>A0A951PGQ7_9CYAN</name>
<proteinExistence type="predicted"/>
<dbReference type="GO" id="GO:0016747">
    <property type="term" value="F:acyltransferase activity, transferring groups other than amino-acyl groups"/>
    <property type="evidence" value="ECO:0007669"/>
    <property type="project" value="InterPro"/>
</dbReference>
<dbReference type="EMBL" id="JAHHIF010000003">
    <property type="protein sequence ID" value="MBW4543490.1"/>
    <property type="molecule type" value="Genomic_DNA"/>
</dbReference>
<reference evidence="2" key="2">
    <citation type="journal article" date="2022" name="Microbiol. Resour. Announc.">
        <title>Metagenome Sequencing to Explore Phylogenomics of Terrestrial Cyanobacteria.</title>
        <authorList>
            <person name="Ward R.D."/>
            <person name="Stajich J.E."/>
            <person name="Johansen J.R."/>
            <person name="Huntemann M."/>
            <person name="Clum A."/>
            <person name="Foster B."/>
            <person name="Foster B."/>
            <person name="Roux S."/>
            <person name="Palaniappan K."/>
            <person name="Varghese N."/>
            <person name="Mukherjee S."/>
            <person name="Reddy T.B.K."/>
            <person name="Daum C."/>
            <person name="Copeland A."/>
            <person name="Chen I.A."/>
            <person name="Ivanova N.N."/>
            <person name="Kyrpides N.C."/>
            <person name="Shapiro N."/>
            <person name="Eloe-Fadrosh E.A."/>
            <person name="Pietrasiak N."/>
        </authorList>
    </citation>
    <scope>NUCLEOTIDE SEQUENCE</scope>
    <source>
        <strain evidence="2">CPER-KK1</strain>
    </source>
</reference>
<feature type="domain" description="N-acetyltransferase" evidence="1">
    <location>
        <begin position="59"/>
        <end position="208"/>
    </location>
</feature>
<dbReference type="Pfam" id="PF00583">
    <property type="entry name" value="Acetyltransf_1"/>
    <property type="match status" value="1"/>
</dbReference>
<evidence type="ECO:0000259" key="1">
    <source>
        <dbReference type="PROSITE" id="PS51186"/>
    </source>
</evidence>
<dbReference type="Proteomes" id="UP000753908">
    <property type="component" value="Unassembled WGS sequence"/>
</dbReference>
<accession>A0A951PGQ7</accession>
<sequence>MVIIGSVEKAEERIKNVQPPVSSKVSPLGAVSDTLVTTYLQMTDGSEFCPAYLYYHDGIKVMCMDTPDVAFYRFLYTSVGKPWGWRDRLSHSDEEIEALLKAPGTSVHVLYVNGVPAGYIELAKRREGAGGRFESTKIDYFGLRPSYIGRGLGKHLLSHGIAYAWNKGTQRLWVHTSNLDGPYALNNYIKRGFKVYRVEEKPMPESYF</sequence>
<gene>
    <name evidence="2" type="ORF">KME25_03430</name>
</gene>